<dbReference type="InterPro" id="IPR007590">
    <property type="entry name" value="Saf4/Yju2"/>
</dbReference>
<evidence type="ECO:0000313" key="3">
    <source>
        <dbReference type="EMBL" id="CAL5139949.1"/>
    </source>
</evidence>
<dbReference type="EMBL" id="CAXLJL010000678">
    <property type="protein sequence ID" value="CAL5139949.1"/>
    <property type="molecule type" value="Genomic_DNA"/>
</dbReference>
<evidence type="ECO:0000256" key="2">
    <source>
        <dbReference type="SAM" id="MobiDB-lite"/>
    </source>
</evidence>
<gene>
    <name evidence="3" type="ORF">CDAUBV1_LOCUS15134</name>
</gene>
<feature type="compositionally biased region" description="Polar residues" evidence="2">
    <location>
        <begin position="317"/>
        <end position="329"/>
    </location>
</feature>
<dbReference type="Proteomes" id="UP001497525">
    <property type="component" value="Unassembled WGS sequence"/>
</dbReference>
<feature type="compositionally biased region" description="Low complexity" evidence="2">
    <location>
        <begin position="238"/>
        <end position="253"/>
    </location>
</feature>
<feature type="region of interest" description="Disordered" evidence="2">
    <location>
        <begin position="317"/>
        <end position="360"/>
    </location>
</feature>
<feature type="compositionally biased region" description="Acidic residues" evidence="2">
    <location>
        <begin position="332"/>
        <end position="342"/>
    </location>
</feature>
<dbReference type="GO" id="GO:0005684">
    <property type="term" value="C:U2-type spliceosomal complex"/>
    <property type="evidence" value="ECO:0007669"/>
    <property type="project" value="TreeGrafter"/>
</dbReference>
<evidence type="ECO:0000256" key="1">
    <source>
        <dbReference type="ARBA" id="ARBA00005595"/>
    </source>
</evidence>
<comment type="similarity">
    <text evidence="1">Belongs to the CWC16 family.</text>
</comment>
<protein>
    <recommendedName>
        <fullName evidence="5">Coiled-coil domain-containing protein 130</fullName>
    </recommendedName>
</protein>
<evidence type="ECO:0000313" key="4">
    <source>
        <dbReference type="Proteomes" id="UP001497525"/>
    </source>
</evidence>
<reference evidence="3" key="1">
    <citation type="submission" date="2024-06" db="EMBL/GenBank/DDBJ databases">
        <authorList>
            <person name="Liu X."/>
            <person name="Lenzi L."/>
            <person name="Haldenby T S."/>
            <person name="Uol C."/>
        </authorList>
    </citation>
    <scope>NUCLEOTIDE SEQUENCE</scope>
</reference>
<feature type="region of interest" description="Disordered" evidence="2">
    <location>
        <begin position="229"/>
        <end position="253"/>
    </location>
</feature>
<accession>A0AAV2TUS8</accession>
<dbReference type="PANTHER" id="PTHR12111:SF2">
    <property type="entry name" value="SPLICING FACTOR YJU2B-RELATED"/>
    <property type="match status" value="1"/>
</dbReference>
<dbReference type="GO" id="GO:0000398">
    <property type="term" value="P:mRNA splicing, via spliceosome"/>
    <property type="evidence" value="ECO:0007669"/>
    <property type="project" value="InterPro"/>
</dbReference>
<dbReference type="Pfam" id="PF04502">
    <property type="entry name" value="Saf4_Yju2"/>
    <property type="match status" value="1"/>
</dbReference>
<evidence type="ECO:0008006" key="5">
    <source>
        <dbReference type="Google" id="ProtNLM"/>
    </source>
</evidence>
<proteinExistence type="inferred from homology"/>
<comment type="caution">
    <text evidence="3">The sequence shown here is derived from an EMBL/GenBank/DDBJ whole genome shotgun (WGS) entry which is preliminary data.</text>
</comment>
<name>A0AAV2TUS8_CALDB</name>
<organism evidence="3 4">
    <name type="scientific">Calicophoron daubneyi</name>
    <name type="common">Rumen fluke</name>
    <name type="synonym">Paramphistomum daubneyi</name>
    <dbReference type="NCBI Taxonomy" id="300641"/>
    <lineage>
        <taxon>Eukaryota</taxon>
        <taxon>Metazoa</taxon>
        <taxon>Spiralia</taxon>
        <taxon>Lophotrochozoa</taxon>
        <taxon>Platyhelminthes</taxon>
        <taxon>Trematoda</taxon>
        <taxon>Digenea</taxon>
        <taxon>Plagiorchiida</taxon>
        <taxon>Pronocephalata</taxon>
        <taxon>Paramphistomoidea</taxon>
        <taxon>Paramphistomidae</taxon>
        <taxon>Calicophoron</taxon>
    </lineage>
</organism>
<dbReference type="GO" id="GO:0071014">
    <property type="term" value="C:post-mRNA release spliceosomal complex"/>
    <property type="evidence" value="ECO:0007669"/>
    <property type="project" value="TreeGrafter"/>
</dbReference>
<dbReference type="AlphaFoldDB" id="A0AAV2TUS8"/>
<dbReference type="PANTHER" id="PTHR12111">
    <property type="entry name" value="SPLICING FACTOR YJU2"/>
    <property type="match status" value="1"/>
</dbReference>
<feature type="compositionally biased region" description="Polar residues" evidence="2">
    <location>
        <begin position="343"/>
        <end position="360"/>
    </location>
</feature>
<sequence>MPFNCWCLTCKNPIGMGVRYNAEKTKVGMYHSTPIYRFSMPCHLCAGRIVMQTDPQNFDYIILEGARRKNQKWDPEENEQLVIPDAAEKKKLALDAMYHLEHDVNDKTKAKDVAPAIQQLELDRKPMHDDFSLNQLARKQFREAKRLALEKAGRDRALMDRLSLFGSDVKLLPENEEDTTTAKLMRLVHTSRDVIADTSKRPRLSVDDQAIFGSSSVVSGKVASVQKKSESSLDLDRSSSSSGSNPAVLGSSSLSPSIVRTELLKQRGQAFALPLTSPTAISKANFNTAKLLSGVRLRSSLSASDSSIAVECVPGSSVTSAVDTTNHNSDLVDYEDTSEEEIPNTSEKSSSHQTASKSPC</sequence>